<evidence type="ECO:0000256" key="7">
    <source>
        <dbReference type="ARBA" id="ARBA00023242"/>
    </source>
</evidence>
<evidence type="ECO:0000313" key="11">
    <source>
        <dbReference type="Proteomes" id="UP000541558"/>
    </source>
</evidence>
<evidence type="ECO:0000256" key="1">
    <source>
        <dbReference type="ARBA" id="ARBA00004123"/>
    </source>
</evidence>
<feature type="domain" description="C2H2-type" evidence="9">
    <location>
        <begin position="89"/>
        <end position="120"/>
    </location>
</feature>
<evidence type="ECO:0000256" key="4">
    <source>
        <dbReference type="ARBA" id="ARBA00022833"/>
    </source>
</evidence>
<dbReference type="InterPro" id="IPR013087">
    <property type="entry name" value="Znf_C2H2_type"/>
</dbReference>
<dbReference type="OrthoDB" id="6077919at2759"/>
<dbReference type="InterPro" id="IPR036236">
    <property type="entry name" value="Znf_C2H2_sf"/>
</dbReference>
<keyword evidence="2" id="KW-0479">Metal-binding</keyword>
<evidence type="ECO:0000256" key="3">
    <source>
        <dbReference type="ARBA" id="ARBA00022771"/>
    </source>
</evidence>
<dbReference type="Pfam" id="PF12874">
    <property type="entry name" value="zf-met"/>
    <property type="match status" value="1"/>
</dbReference>
<keyword evidence="6" id="KW-0804">Transcription</keyword>
<dbReference type="GO" id="GO:0008270">
    <property type="term" value="F:zinc ion binding"/>
    <property type="evidence" value="ECO:0007669"/>
    <property type="project" value="UniProtKB-KW"/>
</dbReference>
<proteinExistence type="predicted"/>
<dbReference type="SMART" id="SM00355">
    <property type="entry name" value="ZnF_C2H2"/>
    <property type="match status" value="3"/>
</dbReference>
<comment type="caution">
    <text evidence="10">The sequence shown here is derived from an EMBL/GenBank/DDBJ whole genome shotgun (WGS) entry which is preliminary data.</text>
</comment>
<dbReference type="InterPro" id="IPR051061">
    <property type="entry name" value="Zinc_finger_trans_reg"/>
</dbReference>
<evidence type="ECO:0000256" key="5">
    <source>
        <dbReference type="ARBA" id="ARBA00023015"/>
    </source>
</evidence>
<dbReference type="PANTHER" id="PTHR46179">
    <property type="entry name" value="ZINC FINGER PROTEIN"/>
    <property type="match status" value="1"/>
</dbReference>
<dbReference type="SUPFAM" id="SSF57667">
    <property type="entry name" value="beta-beta-alpha zinc fingers"/>
    <property type="match status" value="1"/>
</dbReference>
<protein>
    <recommendedName>
        <fullName evidence="9">C2H2-type domain-containing protein</fullName>
    </recommendedName>
</protein>
<dbReference type="GO" id="GO:0006357">
    <property type="term" value="P:regulation of transcription by RNA polymerase II"/>
    <property type="evidence" value="ECO:0007669"/>
    <property type="project" value="TreeGrafter"/>
</dbReference>
<dbReference type="AlphaFoldDB" id="A0A8H5FDS2"/>
<keyword evidence="4" id="KW-0862">Zinc</keyword>
<gene>
    <name evidence="10" type="ORF">D9611_005153</name>
</gene>
<evidence type="ECO:0000256" key="6">
    <source>
        <dbReference type="ARBA" id="ARBA00023163"/>
    </source>
</evidence>
<organism evidence="10 11">
    <name type="scientific">Ephemerocybe angulata</name>
    <dbReference type="NCBI Taxonomy" id="980116"/>
    <lineage>
        <taxon>Eukaryota</taxon>
        <taxon>Fungi</taxon>
        <taxon>Dikarya</taxon>
        <taxon>Basidiomycota</taxon>
        <taxon>Agaricomycotina</taxon>
        <taxon>Agaricomycetes</taxon>
        <taxon>Agaricomycetidae</taxon>
        <taxon>Agaricales</taxon>
        <taxon>Agaricineae</taxon>
        <taxon>Psathyrellaceae</taxon>
        <taxon>Ephemerocybe</taxon>
    </lineage>
</organism>
<dbReference type="EMBL" id="JAACJK010000110">
    <property type="protein sequence ID" value="KAF5332773.1"/>
    <property type="molecule type" value="Genomic_DNA"/>
</dbReference>
<reference evidence="10 11" key="1">
    <citation type="journal article" date="2020" name="ISME J.">
        <title>Uncovering the hidden diversity of litter-decomposition mechanisms in mushroom-forming fungi.</title>
        <authorList>
            <person name="Floudas D."/>
            <person name="Bentzer J."/>
            <person name="Ahren D."/>
            <person name="Johansson T."/>
            <person name="Persson P."/>
            <person name="Tunlid A."/>
        </authorList>
    </citation>
    <scope>NUCLEOTIDE SEQUENCE [LARGE SCALE GENOMIC DNA]</scope>
    <source>
        <strain evidence="10 11">CBS 175.51</strain>
    </source>
</reference>
<keyword evidence="7" id="KW-0539">Nucleus</keyword>
<dbReference type="PROSITE" id="PS00028">
    <property type="entry name" value="ZINC_FINGER_C2H2_1"/>
    <property type="match status" value="1"/>
</dbReference>
<keyword evidence="5" id="KW-0805">Transcription regulation</keyword>
<dbReference type="PANTHER" id="PTHR46179:SF13">
    <property type="entry name" value="C2H2-TYPE DOMAIN-CONTAINING PROTEIN"/>
    <property type="match status" value="1"/>
</dbReference>
<name>A0A8H5FDS2_9AGAR</name>
<evidence type="ECO:0000256" key="8">
    <source>
        <dbReference type="PROSITE-ProRule" id="PRU00042"/>
    </source>
</evidence>
<comment type="subcellular location">
    <subcellularLocation>
        <location evidence="1">Nucleus</location>
    </subcellularLocation>
</comment>
<sequence>MPREYISSSPEQPYRSLCRDCDEAVWDLEAHSYECRGIASCRDCEALEGVPDALRYHRLYNHGYCSECDEFQGSYDLLKRHWTALAPHYRCTHRGCPEYFNTPSNLQEHLDSKKHIEADMDCIFECGMVFVDTSAMVAHYVAGGCPCINRHQLNTLIFNVDVNNSQFIVDGAVEPLQTYGSERYDMIQDDLEYARANLNFNCREPGCRARYRSLKPLAAHLNSPAHDSLIYRCRFCNKRFQTLCAVTQHIGDCGCGYGTSKIMEQIRALLIIADGNKTAGRE</sequence>
<dbReference type="PROSITE" id="PS50157">
    <property type="entry name" value="ZINC_FINGER_C2H2_2"/>
    <property type="match status" value="1"/>
</dbReference>
<keyword evidence="3 8" id="KW-0863">Zinc-finger</keyword>
<dbReference type="Proteomes" id="UP000541558">
    <property type="component" value="Unassembled WGS sequence"/>
</dbReference>
<dbReference type="GO" id="GO:0005634">
    <property type="term" value="C:nucleus"/>
    <property type="evidence" value="ECO:0007669"/>
    <property type="project" value="UniProtKB-SubCell"/>
</dbReference>
<evidence type="ECO:0000313" key="10">
    <source>
        <dbReference type="EMBL" id="KAF5332773.1"/>
    </source>
</evidence>
<accession>A0A8H5FDS2</accession>
<evidence type="ECO:0000256" key="2">
    <source>
        <dbReference type="ARBA" id="ARBA00022723"/>
    </source>
</evidence>
<evidence type="ECO:0000259" key="9">
    <source>
        <dbReference type="PROSITE" id="PS50157"/>
    </source>
</evidence>
<keyword evidence="11" id="KW-1185">Reference proteome</keyword>